<feature type="transmembrane region" description="Helical" evidence="7">
    <location>
        <begin position="43"/>
        <end position="63"/>
    </location>
</feature>
<dbReference type="PANTHER" id="PTHR43386">
    <property type="entry name" value="OLIGOPEPTIDE TRANSPORT SYSTEM PERMEASE PROTEIN APPC"/>
    <property type="match status" value="1"/>
</dbReference>
<comment type="subcellular location">
    <subcellularLocation>
        <location evidence="1 7">Cell membrane</location>
        <topology evidence="1 7">Multi-pass membrane protein</topology>
    </subcellularLocation>
</comment>
<evidence type="ECO:0000256" key="3">
    <source>
        <dbReference type="ARBA" id="ARBA00022475"/>
    </source>
</evidence>
<dbReference type="PROSITE" id="PS50928">
    <property type="entry name" value="ABC_TM1"/>
    <property type="match status" value="1"/>
</dbReference>
<dbReference type="SUPFAM" id="SSF161098">
    <property type="entry name" value="MetI-like"/>
    <property type="match status" value="1"/>
</dbReference>
<keyword evidence="2 7" id="KW-0813">Transport</keyword>
<dbReference type="RefSeq" id="WP_349638404.1">
    <property type="nucleotide sequence ID" value="NZ_CP090958.1"/>
</dbReference>
<name>A0ABY8QRJ3_9MICO</name>
<evidence type="ECO:0000256" key="4">
    <source>
        <dbReference type="ARBA" id="ARBA00022692"/>
    </source>
</evidence>
<accession>A0ABY8QRJ3</accession>
<organism evidence="9 10">
    <name type="scientific">Saxibacter everestensis</name>
    <dbReference type="NCBI Taxonomy" id="2909229"/>
    <lineage>
        <taxon>Bacteria</taxon>
        <taxon>Bacillati</taxon>
        <taxon>Actinomycetota</taxon>
        <taxon>Actinomycetes</taxon>
        <taxon>Micrococcales</taxon>
        <taxon>Brevibacteriaceae</taxon>
        <taxon>Saxibacter</taxon>
    </lineage>
</organism>
<comment type="similarity">
    <text evidence="7">Belongs to the binding-protein-dependent transport system permease family.</text>
</comment>
<keyword evidence="10" id="KW-1185">Reference proteome</keyword>
<dbReference type="Proteomes" id="UP001209083">
    <property type="component" value="Chromosome"/>
</dbReference>
<feature type="transmembrane region" description="Helical" evidence="7">
    <location>
        <begin position="228"/>
        <end position="253"/>
    </location>
</feature>
<evidence type="ECO:0000256" key="6">
    <source>
        <dbReference type="ARBA" id="ARBA00023136"/>
    </source>
</evidence>
<keyword evidence="3" id="KW-1003">Cell membrane</keyword>
<keyword evidence="5 7" id="KW-1133">Transmembrane helix</keyword>
<keyword evidence="4 7" id="KW-0812">Transmembrane</keyword>
<feature type="transmembrane region" description="Helical" evidence="7">
    <location>
        <begin position="111"/>
        <end position="134"/>
    </location>
</feature>
<feature type="transmembrane region" description="Helical" evidence="7">
    <location>
        <begin position="273"/>
        <end position="292"/>
    </location>
</feature>
<dbReference type="InterPro" id="IPR050366">
    <property type="entry name" value="BP-dependent_transpt_permease"/>
</dbReference>
<evidence type="ECO:0000259" key="8">
    <source>
        <dbReference type="PROSITE" id="PS50928"/>
    </source>
</evidence>
<dbReference type="EMBL" id="CP090958">
    <property type="protein sequence ID" value="WGW11614.1"/>
    <property type="molecule type" value="Genomic_DNA"/>
</dbReference>
<feature type="domain" description="ABC transmembrane type-1" evidence="8">
    <location>
        <begin position="107"/>
        <end position="296"/>
    </location>
</feature>
<dbReference type="PANTHER" id="PTHR43386:SF25">
    <property type="entry name" value="PEPTIDE ABC TRANSPORTER PERMEASE PROTEIN"/>
    <property type="match status" value="1"/>
</dbReference>
<dbReference type="InterPro" id="IPR035906">
    <property type="entry name" value="MetI-like_sf"/>
</dbReference>
<dbReference type="Pfam" id="PF00528">
    <property type="entry name" value="BPD_transp_1"/>
    <property type="match status" value="1"/>
</dbReference>
<keyword evidence="6 7" id="KW-0472">Membrane</keyword>
<sequence length="302" mass="31473">MTIQTSTDLPTAGAATALAETGLPAEPRRPLGKPKIGRRLRRLRPGLVLSALVIAVVILWALLPGIFTRYDPVAGSAAEALQVPNAAHWFGTDATGRDVYSRVVYGAVHSLLGALIAVTVGLVAGTAVGVLAGSLGRVVDDVLMRIVDVLLAIPGLLLSLSIIILLGFGTANAAFAVGVTSIATFARLARSEVVRVRRSDYVEAAFGSGGRFSTVLWRHILPNSLTAVIALAALQFGSAILQISTLGFLGYGAPPPTPEWGLMIAEGRNYVATAWWLTTLPGVIVVAVVLAANRISSALSNR</sequence>
<feature type="transmembrane region" description="Helical" evidence="7">
    <location>
        <begin position="146"/>
        <end position="167"/>
    </location>
</feature>
<evidence type="ECO:0000256" key="5">
    <source>
        <dbReference type="ARBA" id="ARBA00022989"/>
    </source>
</evidence>
<dbReference type="InterPro" id="IPR000515">
    <property type="entry name" value="MetI-like"/>
</dbReference>
<feature type="transmembrane region" description="Helical" evidence="7">
    <location>
        <begin position="173"/>
        <end position="189"/>
    </location>
</feature>
<gene>
    <name evidence="9" type="ORF">LWF01_16205</name>
</gene>
<evidence type="ECO:0000256" key="2">
    <source>
        <dbReference type="ARBA" id="ARBA00022448"/>
    </source>
</evidence>
<reference evidence="9 10" key="1">
    <citation type="submission" date="2023-05" db="EMBL/GenBank/DDBJ databases">
        <title>Lithophilousrod everest ZFBP1038 complete genpme.</title>
        <authorList>
            <person name="Tian M."/>
        </authorList>
    </citation>
    <scope>NUCLEOTIDE SEQUENCE [LARGE SCALE GENOMIC DNA]</scope>
    <source>
        <strain evidence="9 10">ZFBP1038</strain>
    </source>
</reference>
<protein>
    <submittedName>
        <fullName evidence="9">ABC transporter permease</fullName>
    </submittedName>
</protein>
<dbReference type="CDD" id="cd06261">
    <property type="entry name" value="TM_PBP2"/>
    <property type="match status" value="1"/>
</dbReference>
<dbReference type="Gene3D" id="1.10.3720.10">
    <property type="entry name" value="MetI-like"/>
    <property type="match status" value="1"/>
</dbReference>
<proteinExistence type="inferred from homology"/>
<evidence type="ECO:0000313" key="9">
    <source>
        <dbReference type="EMBL" id="WGW11614.1"/>
    </source>
</evidence>
<evidence type="ECO:0000256" key="1">
    <source>
        <dbReference type="ARBA" id="ARBA00004651"/>
    </source>
</evidence>
<evidence type="ECO:0000256" key="7">
    <source>
        <dbReference type="RuleBase" id="RU363032"/>
    </source>
</evidence>
<evidence type="ECO:0000313" key="10">
    <source>
        <dbReference type="Proteomes" id="UP001209083"/>
    </source>
</evidence>